<dbReference type="EMBL" id="CM024811">
    <property type="protein sequence ID" value="KAG8004953.1"/>
    <property type="molecule type" value="Genomic_DNA"/>
</dbReference>
<sequence length="75" mass="8463">MNDGDQLVQAVEESKITIQDIRRLLGREGEPQYFGDRRLSNEKREDVNERDEHQKKDIVSPAVVRLVGAGCNIAG</sequence>
<name>A0ACB7ET60_NIBAL</name>
<gene>
    <name evidence="1" type="ORF">GBF38_010798</name>
</gene>
<reference evidence="1" key="1">
    <citation type="submission" date="2020-04" db="EMBL/GenBank/DDBJ databases">
        <title>A chromosome-scale assembly and high-density genetic map of the yellow drum (Nibea albiflora) genome.</title>
        <authorList>
            <person name="Xu D."/>
            <person name="Zhang W."/>
            <person name="Chen R."/>
            <person name="Tan P."/>
            <person name="Wang L."/>
            <person name="Song H."/>
            <person name="Tian L."/>
            <person name="Zhu Q."/>
            <person name="Wang B."/>
        </authorList>
    </citation>
    <scope>NUCLEOTIDE SEQUENCE</scope>
    <source>
        <strain evidence="1">ZJHYS-2018</strain>
    </source>
</reference>
<protein>
    <submittedName>
        <fullName evidence="1">Uncharacterized protein</fullName>
    </submittedName>
</protein>
<comment type="caution">
    <text evidence="1">The sequence shown here is derived from an EMBL/GenBank/DDBJ whole genome shotgun (WGS) entry which is preliminary data.</text>
</comment>
<keyword evidence="2" id="KW-1185">Reference proteome</keyword>
<accession>A0ACB7ET60</accession>
<organism evidence="1 2">
    <name type="scientific">Nibea albiflora</name>
    <name type="common">Yellow drum</name>
    <name type="synonym">Corvina albiflora</name>
    <dbReference type="NCBI Taxonomy" id="240163"/>
    <lineage>
        <taxon>Eukaryota</taxon>
        <taxon>Metazoa</taxon>
        <taxon>Chordata</taxon>
        <taxon>Craniata</taxon>
        <taxon>Vertebrata</taxon>
        <taxon>Euteleostomi</taxon>
        <taxon>Actinopterygii</taxon>
        <taxon>Neopterygii</taxon>
        <taxon>Teleostei</taxon>
        <taxon>Neoteleostei</taxon>
        <taxon>Acanthomorphata</taxon>
        <taxon>Eupercaria</taxon>
        <taxon>Sciaenidae</taxon>
        <taxon>Nibea</taxon>
    </lineage>
</organism>
<evidence type="ECO:0000313" key="1">
    <source>
        <dbReference type="EMBL" id="KAG8004953.1"/>
    </source>
</evidence>
<dbReference type="Proteomes" id="UP000805704">
    <property type="component" value="Chromosome 23"/>
</dbReference>
<proteinExistence type="predicted"/>
<evidence type="ECO:0000313" key="2">
    <source>
        <dbReference type="Proteomes" id="UP000805704"/>
    </source>
</evidence>